<comment type="subcellular location">
    <subcellularLocation>
        <location evidence="1">Membrane</location>
        <topology evidence="1">Multi-pass membrane protein</topology>
    </subcellularLocation>
</comment>
<dbReference type="GO" id="GO:0005524">
    <property type="term" value="F:ATP binding"/>
    <property type="evidence" value="ECO:0007669"/>
    <property type="project" value="UniProtKB-KW"/>
</dbReference>
<proteinExistence type="predicted"/>
<dbReference type="Pfam" id="PF01061">
    <property type="entry name" value="ABC2_membrane"/>
    <property type="match status" value="1"/>
</dbReference>
<feature type="transmembrane region" description="Helical" evidence="9">
    <location>
        <begin position="352"/>
        <end position="373"/>
    </location>
</feature>
<dbReference type="Gramene" id="LPERR01G19490.1">
    <property type="protein sequence ID" value="LPERR01G19490.1"/>
    <property type="gene ID" value="LPERR01G19490"/>
</dbReference>
<dbReference type="Proteomes" id="UP000032180">
    <property type="component" value="Chromosome 1"/>
</dbReference>
<dbReference type="InterPro" id="IPR013525">
    <property type="entry name" value="ABC2_TM"/>
</dbReference>
<dbReference type="InterPro" id="IPR017871">
    <property type="entry name" value="ABC_transporter-like_CS"/>
</dbReference>
<feature type="transmembrane region" description="Helical" evidence="9">
    <location>
        <begin position="488"/>
        <end position="509"/>
    </location>
</feature>
<reference evidence="11 12" key="1">
    <citation type="submission" date="2012-08" db="EMBL/GenBank/DDBJ databases">
        <title>Oryza genome evolution.</title>
        <authorList>
            <person name="Wing R.A."/>
        </authorList>
    </citation>
    <scope>NUCLEOTIDE SEQUENCE</scope>
</reference>
<dbReference type="InterPro" id="IPR027417">
    <property type="entry name" value="P-loop_NTPase"/>
</dbReference>
<feature type="transmembrane region" description="Helical" evidence="9">
    <location>
        <begin position="460"/>
        <end position="482"/>
    </location>
</feature>
<dbReference type="InterPro" id="IPR050352">
    <property type="entry name" value="ABCG_transporters"/>
</dbReference>
<evidence type="ECO:0000313" key="12">
    <source>
        <dbReference type="Proteomes" id="UP000032180"/>
    </source>
</evidence>
<keyword evidence="5" id="KW-0067">ATP-binding</keyword>
<dbReference type="HOGENOM" id="CLU_000604_57_8_1"/>
<dbReference type="AlphaFoldDB" id="A0A0D9V2X1"/>
<name>A0A0D9V2X1_9ORYZ</name>
<evidence type="ECO:0000256" key="8">
    <source>
        <dbReference type="SAM" id="MobiDB-lite"/>
    </source>
</evidence>
<feature type="transmembrane region" description="Helical" evidence="9">
    <location>
        <begin position="380"/>
        <end position="402"/>
    </location>
</feature>
<feature type="region of interest" description="Disordered" evidence="8">
    <location>
        <begin position="1"/>
        <end position="27"/>
    </location>
</feature>
<keyword evidence="6 9" id="KW-1133">Transmembrane helix</keyword>
<evidence type="ECO:0000256" key="9">
    <source>
        <dbReference type="SAM" id="Phobius"/>
    </source>
</evidence>
<dbReference type="SUPFAM" id="SSF52540">
    <property type="entry name" value="P-loop containing nucleoside triphosphate hydrolases"/>
    <property type="match status" value="1"/>
</dbReference>
<reference evidence="11" key="3">
    <citation type="submission" date="2015-04" db="UniProtKB">
        <authorList>
            <consortium name="EnsemblPlants"/>
        </authorList>
    </citation>
    <scope>IDENTIFICATION</scope>
</reference>
<evidence type="ECO:0000256" key="7">
    <source>
        <dbReference type="ARBA" id="ARBA00023136"/>
    </source>
</evidence>
<evidence type="ECO:0000256" key="4">
    <source>
        <dbReference type="ARBA" id="ARBA00022741"/>
    </source>
</evidence>
<evidence type="ECO:0000256" key="5">
    <source>
        <dbReference type="ARBA" id="ARBA00022840"/>
    </source>
</evidence>
<feature type="transmembrane region" description="Helical" evidence="9">
    <location>
        <begin position="516"/>
        <end position="535"/>
    </location>
</feature>
<dbReference type="PANTHER" id="PTHR48041">
    <property type="entry name" value="ABC TRANSPORTER G FAMILY MEMBER 28"/>
    <property type="match status" value="1"/>
</dbReference>
<dbReference type="GO" id="GO:0140359">
    <property type="term" value="F:ABC-type transporter activity"/>
    <property type="evidence" value="ECO:0007669"/>
    <property type="project" value="InterPro"/>
</dbReference>
<dbReference type="PROSITE" id="PS00211">
    <property type="entry name" value="ABC_TRANSPORTER_1"/>
    <property type="match status" value="1"/>
</dbReference>
<evidence type="ECO:0000256" key="2">
    <source>
        <dbReference type="ARBA" id="ARBA00022448"/>
    </source>
</evidence>
<keyword evidence="7 9" id="KW-0472">Membrane</keyword>
<dbReference type="SMART" id="SM00382">
    <property type="entry name" value="AAA"/>
    <property type="match status" value="1"/>
</dbReference>
<organism evidence="11 12">
    <name type="scientific">Leersia perrieri</name>
    <dbReference type="NCBI Taxonomy" id="77586"/>
    <lineage>
        <taxon>Eukaryota</taxon>
        <taxon>Viridiplantae</taxon>
        <taxon>Streptophyta</taxon>
        <taxon>Embryophyta</taxon>
        <taxon>Tracheophyta</taxon>
        <taxon>Spermatophyta</taxon>
        <taxon>Magnoliopsida</taxon>
        <taxon>Liliopsida</taxon>
        <taxon>Poales</taxon>
        <taxon>Poaceae</taxon>
        <taxon>BOP clade</taxon>
        <taxon>Oryzoideae</taxon>
        <taxon>Oryzeae</taxon>
        <taxon>Oryzinae</taxon>
        <taxon>Leersia</taxon>
    </lineage>
</organism>
<feature type="transmembrane region" description="Helical" evidence="9">
    <location>
        <begin position="422"/>
        <end position="448"/>
    </location>
</feature>
<protein>
    <recommendedName>
        <fullName evidence="10">ABC transporter domain-containing protein</fullName>
    </recommendedName>
</protein>
<keyword evidence="3 9" id="KW-0812">Transmembrane</keyword>
<sequence>MSSAPVASSPRETVAPPMSKSGGGRRRRYRLETRGLSYVLPARGAAARLFCGGGGREERMLLRGVTCEAPPGEVVAIVGPSGAGKTTLLSVLAGSADPARVVAGEVLVNGRAMDAAWFRRVSGHVPQDDALFPMLTVEESLVYSARLRLRGGGATAAVARARELMAELGLRHVAGSRVGRVSGGERRRVSIGVDLVHDPAVLLLDEPTSGLDSGSALHIVKMLRDMAVTHGKTVVLTIHQPGFRILELLNRVILLADGAVRHHGHLSILDARLAASGHRIPPHVNVLEFAMEAIESLKPDITLPTITTAPAQAPASPSRRGAGATYANSPAAEVRILSSRFVRTVLRTPQLFAARMAQSLLAGVFLGTIFLGASDLQSRLGFFAFTLTFVLSSTTEGLPVFLQERRILERETTRGAYRVSSYVASNAAVFTPFLLASALLYATPVYWLVGLSREPARFAYFSLVVWLVMLTANSFVACFSALAPNYIVANSVIAGLIGCFFLFSGYFVASKNIPRYWVFMHYISLFKYPFEAFLVNEYGGDRGGRECLAEVGGGLCVLDGAALLRQQGMRESMRWSNLGVMLGFVVGYRVLCFVFLWFRCHRMRR</sequence>
<dbReference type="GO" id="GO:0016020">
    <property type="term" value="C:membrane"/>
    <property type="evidence" value="ECO:0007669"/>
    <property type="project" value="UniProtKB-SubCell"/>
</dbReference>
<evidence type="ECO:0000256" key="3">
    <source>
        <dbReference type="ARBA" id="ARBA00022692"/>
    </source>
</evidence>
<dbReference type="eggNOG" id="KOG0061">
    <property type="taxonomic scope" value="Eukaryota"/>
</dbReference>
<reference evidence="12" key="2">
    <citation type="submission" date="2013-12" db="EMBL/GenBank/DDBJ databases">
        <authorList>
            <person name="Yu Y."/>
            <person name="Lee S."/>
            <person name="de Baynast K."/>
            <person name="Wissotski M."/>
            <person name="Liu L."/>
            <person name="Talag J."/>
            <person name="Goicoechea J."/>
            <person name="Angelova A."/>
            <person name="Jetty R."/>
            <person name="Kudrna D."/>
            <person name="Golser W."/>
            <person name="Rivera L."/>
            <person name="Zhang J."/>
            <person name="Wing R."/>
        </authorList>
    </citation>
    <scope>NUCLEOTIDE SEQUENCE</scope>
</reference>
<keyword evidence="4" id="KW-0547">Nucleotide-binding</keyword>
<evidence type="ECO:0000259" key="10">
    <source>
        <dbReference type="PROSITE" id="PS50893"/>
    </source>
</evidence>
<dbReference type="PANTHER" id="PTHR48041:SF100">
    <property type="entry name" value="ABC TRANSPORTER-LIKE"/>
    <property type="match status" value="1"/>
</dbReference>
<evidence type="ECO:0000256" key="6">
    <source>
        <dbReference type="ARBA" id="ARBA00022989"/>
    </source>
</evidence>
<keyword evidence="12" id="KW-1185">Reference proteome</keyword>
<dbReference type="EnsemblPlants" id="LPERR01G19490.1">
    <property type="protein sequence ID" value="LPERR01G19490.1"/>
    <property type="gene ID" value="LPERR01G19490"/>
</dbReference>
<dbReference type="InterPro" id="IPR003593">
    <property type="entry name" value="AAA+_ATPase"/>
</dbReference>
<dbReference type="GO" id="GO:0016887">
    <property type="term" value="F:ATP hydrolysis activity"/>
    <property type="evidence" value="ECO:0007669"/>
    <property type="project" value="InterPro"/>
</dbReference>
<dbReference type="InterPro" id="IPR003439">
    <property type="entry name" value="ABC_transporter-like_ATP-bd"/>
</dbReference>
<evidence type="ECO:0000256" key="1">
    <source>
        <dbReference type="ARBA" id="ARBA00004141"/>
    </source>
</evidence>
<dbReference type="PROSITE" id="PS50893">
    <property type="entry name" value="ABC_TRANSPORTER_2"/>
    <property type="match status" value="1"/>
</dbReference>
<keyword evidence="2" id="KW-0813">Transport</keyword>
<feature type="domain" description="ABC transporter" evidence="10">
    <location>
        <begin position="31"/>
        <end position="282"/>
    </location>
</feature>
<dbReference type="Gene3D" id="3.40.50.300">
    <property type="entry name" value="P-loop containing nucleotide triphosphate hydrolases"/>
    <property type="match status" value="1"/>
</dbReference>
<dbReference type="Pfam" id="PF00005">
    <property type="entry name" value="ABC_tran"/>
    <property type="match status" value="1"/>
</dbReference>
<dbReference type="FunFam" id="3.40.50.300:FF:001479">
    <property type="entry name" value="ABC transporter G family member 10"/>
    <property type="match status" value="1"/>
</dbReference>
<feature type="transmembrane region" description="Helical" evidence="9">
    <location>
        <begin position="578"/>
        <end position="598"/>
    </location>
</feature>
<dbReference type="STRING" id="77586.A0A0D9V2X1"/>
<accession>A0A0D9V2X1</accession>
<evidence type="ECO:0000313" key="11">
    <source>
        <dbReference type="EnsemblPlants" id="LPERR01G19490.1"/>
    </source>
</evidence>